<comment type="similarity">
    <text evidence="9">Belongs to the auxin efflux carrier (TC 2.A.69.2) family.</text>
</comment>
<sequence>MDIFRLFIISLMPVLKMVFYVFYPALIGCSLADTMTLEGLADLVVNLSIFTGFHAIIRWFLPVNVLITCVIGSILGWILVIVTKPPRHLWGLVISCTSAANLGNMLLIILPALCEEKNNPFGGVASTCSANGKAYASLSLAEGIMIMDKVRNLNGIWHEMTFTKMEGQVYALKCLTPSTIEIQIIYIWSVLYFLLRMYANNEVKETNSNNSIIVAANGCIRDVLHDPVGLPQIHNDGNQKVSTTVKFKQLFMKIMRSESLRKIFAPATIAAIVGFLIGIATPIRKTFIGDNAPLRVIYSATELIGNAGIPSITLIVGANLLKGLSGSGVGPSVIIGILIIRNIFLPISGIGVIKAAKHLSLVDEDSFYLFTLLIQYALPPAMDIGTISQMLGSGESEFSMIMLWNYIVAILTLTF</sequence>
<evidence type="ECO:0000256" key="10">
    <source>
        <dbReference type="SAM" id="Phobius"/>
    </source>
</evidence>
<dbReference type="InterPro" id="IPR045033">
    <property type="entry name" value="PILS1/3/4/5/7"/>
</dbReference>
<feature type="transmembrane region" description="Helical" evidence="10">
    <location>
        <begin position="6"/>
        <end position="27"/>
    </location>
</feature>
<evidence type="ECO:0000256" key="6">
    <source>
        <dbReference type="ARBA" id="ARBA00023136"/>
    </source>
</evidence>
<proteinExistence type="inferred from homology"/>
<evidence type="ECO:0000256" key="3">
    <source>
        <dbReference type="ARBA" id="ARBA00022692"/>
    </source>
</evidence>
<comment type="function">
    <text evidence="8">Involved in cellular auxin homeostasis by regulating auxin metabolism. Regulates intracellular auxin accumulation at the endoplasmic reticulum and thus auxin availability for nuclear auxin signaling.</text>
</comment>
<keyword evidence="6 10" id="KW-0472">Membrane</keyword>
<evidence type="ECO:0000256" key="2">
    <source>
        <dbReference type="ARBA" id="ARBA00022448"/>
    </source>
</evidence>
<dbReference type="PANTHER" id="PTHR31651:SF43">
    <property type="entry name" value="SYMPORTER, PUTATIVE-RELATED"/>
    <property type="match status" value="1"/>
</dbReference>
<dbReference type="GO" id="GO:0009734">
    <property type="term" value="P:auxin-activated signaling pathway"/>
    <property type="evidence" value="ECO:0007669"/>
    <property type="project" value="UniProtKB-KW"/>
</dbReference>
<feature type="transmembrane region" description="Helical" evidence="10">
    <location>
        <begin position="170"/>
        <end position="195"/>
    </location>
</feature>
<dbReference type="PROSITE" id="PS51257">
    <property type="entry name" value="PROKAR_LIPOPROTEIN"/>
    <property type="match status" value="1"/>
</dbReference>
<dbReference type="AlphaFoldDB" id="A0A2P5XZ79"/>
<evidence type="ECO:0000256" key="1">
    <source>
        <dbReference type="ARBA" id="ARBA00004477"/>
    </source>
</evidence>
<dbReference type="GO" id="GO:0080162">
    <property type="term" value="P:endoplasmic reticulum to cytosol auxin transport"/>
    <property type="evidence" value="ECO:0007669"/>
    <property type="project" value="InterPro"/>
</dbReference>
<keyword evidence="5 10" id="KW-1133">Transmembrane helix</keyword>
<keyword evidence="4" id="KW-0256">Endoplasmic reticulum</keyword>
<feature type="transmembrane region" description="Helical" evidence="10">
    <location>
        <begin position="63"/>
        <end position="82"/>
    </location>
</feature>
<dbReference type="PANTHER" id="PTHR31651">
    <property type="match status" value="1"/>
</dbReference>
<dbReference type="OrthoDB" id="981403at2759"/>
<feature type="transmembrane region" description="Helical" evidence="10">
    <location>
        <begin position="89"/>
        <end position="113"/>
    </location>
</feature>
<evidence type="ECO:0008006" key="13">
    <source>
        <dbReference type="Google" id="ProtNLM"/>
    </source>
</evidence>
<feature type="transmembrane region" description="Helical" evidence="10">
    <location>
        <begin position="303"/>
        <end position="321"/>
    </location>
</feature>
<keyword evidence="7" id="KW-0927">Auxin signaling pathway</keyword>
<accession>A0A2P5XZ79</accession>
<keyword evidence="3 10" id="KW-0812">Transmembrane</keyword>
<comment type="subcellular location">
    <subcellularLocation>
        <location evidence="1">Endoplasmic reticulum membrane</location>
        <topology evidence="1">Multi-pass membrane protein</topology>
    </subcellularLocation>
</comment>
<evidence type="ECO:0000313" key="11">
    <source>
        <dbReference type="EMBL" id="PPS08660.1"/>
    </source>
</evidence>
<protein>
    <recommendedName>
        <fullName evidence="13">Auxin efflux carrier component</fullName>
    </recommendedName>
</protein>
<dbReference type="InterPro" id="IPR004776">
    <property type="entry name" value="Mem_transp_PIN-like"/>
</dbReference>
<name>A0A2P5XZ79_GOSBA</name>
<reference evidence="11 12" key="1">
    <citation type="submission" date="2015-01" db="EMBL/GenBank/DDBJ databases">
        <title>Genome of allotetraploid Gossypium barbadense reveals genomic plasticity and fiber elongation in cotton evolution.</title>
        <authorList>
            <person name="Chen X."/>
            <person name="Liu X."/>
            <person name="Zhao B."/>
            <person name="Zheng H."/>
            <person name="Hu Y."/>
            <person name="Lu G."/>
            <person name="Yang C."/>
            <person name="Chen J."/>
            <person name="Shan C."/>
            <person name="Zhang L."/>
            <person name="Zhou Y."/>
            <person name="Wang L."/>
            <person name="Guo W."/>
            <person name="Bai Y."/>
            <person name="Ruan J."/>
            <person name="Shangguan X."/>
            <person name="Mao Y."/>
            <person name="Jiang J."/>
            <person name="Zhu Y."/>
            <person name="Lei J."/>
            <person name="Kang H."/>
            <person name="Chen S."/>
            <person name="He X."/>
            <person name="Wang R."/>
            <person name="Wang Y."/>
            <person name="Chen J."/>
            <person name="Wang L."/>
            <person name="Yu S."/>
            <person name="Wang B."/>
            <person name="Wei J."/>
            <person name="Song S."/>
            <person name="Lu X."/>
            <person name="Gao Z."/>
            <person name="Gu W."/>
            <person name="Deng X."/>
            <person name="Ma D."/>
            <person name="Wang S."/>
            <person name="Liang W."/>
            <person name="Fang L."/>
            <person name="Cai C."/>
            <person name="Zhu X."/>
            <person name="Zhou B."/>
            <person name="Zhang Y."/>
            <person name="Chen Z."/>
            <person name="Xu S."/>
            <person name="Zhu R."/>
            <person name="Wang S."/>
            <person name="Zhang T."/>
            <person name="Zhao G."/>
        </authorList>
    </citation>
    <scope>NUCLEOTIDE SEQUENCE [LARGE SCALE GENOMIC DNA]</scope>
    <source>
        <strain evidence="12">cv. Xinhai21</strain>
        <tissue evidence="11">Leaf</tissue>
    </source>
</reference>
<evidence type="ECO:0000256" key="4">
    <source>
        <dbReference type="ARBA" id="ARBA00022824"/>
    </source>
</evidence>
<feature type="transmembrane region" description="Helical" evidence="10">
    <location>
        <begin position="333"/>
        <end position="355"/>
    </location>
</feature>
<evidence type="ECO:0000256" key="8">
    <source>
        <dbReference type="ARBA" id="ARBA00025100"/>
    </source>
</evidence>
<evidence type="ECO:0000313" key="12">
    <source>
        <dbReference type="Proteomes" id="UP000239757"/>
    </source>
</evidence>
<feature type="transmembrane region" description="Helical" evidence="10">
    <location>
        <begin position="263"/>
        <end position="283"/>
    </location>
</feature>
<dbReference type="EMBL" id="KZ663972">
    <property type="protein sequence ID" value="PPS08660.1"/>
    <property type="molecule type" value="Genomic_DNA"/>
</dbReference>
<evidence type="ECO:0000256" key="7">
    <source>
        <dbReference type="ARBA" id="ARBA00023294"/>
    </source>
</evidence>
<dbReference type="Proteomes" id="UP000239757">
    <property type="component" value="Unassembled WGS sequence"/>
</dbReference>
<gene>
    <name evidence="11" type="ORF">GOBAR_AA11992</name>
</gene>
<dbReference type="Pfam" id="PF03547">
    <property type="entry name" value="Mem_trans"/>
    <property type="match status" value="1"/>
</dbReference>
<evidence type="ECO:0000256" key="5">
    <source>
        <dbReference type="ARBA" id="ARBA00022989"/>
    </source>
</evidence>
<dbReference type="GO" id="GO:0005789">
    <property type="term" value="C:endoplasmic reticulum membrane"/>
    <property type="evidence" value="ECO:0007669"/>
    <property type="project" value="UniProtKB-SubCell"/>
</dbReference>
<keyword evidence="2" id="KW-0813">Transport</keyword>
<evidence type="ECO:0000256" key="9">
    <source>
        <dbReference type="ARBA" id="ARBA00025752"/>
    </source>
</evidence>
<organism evidence="11 12">
    <name type="scientific">Gossypium barbadense</name>
    <name type="common">Sea Island cotton</name>
    <name type="synonym">Hibiscus barbadensis</name>
    <dbReference type="NCBI Taxonomy" id="3634"/>
    <lineage>
        <taxon>Eukaryota</taxon>
        <taxon>Viridiplantae</taxon>
        <taxon>Streptophyta</taxon>
        <taxon>Embryophyta</taxon>
        <taxon>Tracheophyta</taxon>
        <taxon>Spermatophyta</taxon>
        <taxon>Magnoliopsida</taxon>
        <taxon>eudicotyledons</taxon>
        <taxon>Gunneridae</taxon>
        <taxon>Pentapetalae</taxon>
        <taxon>rosids</taxon>
        <taxon>malvids</taxon>
        <taxon>Malvales</taxon>
        <taxon>Malvaceae</taxon>
        <taxon>Malvoideae</taxon>
        <taxon>Gossypium</taxon>
    </lineage>
</organism>